<dbReference type="Proteomes" id="UP000005475">
    <property type="component" value="Unassembled WGS sequence"/>
</dbReference>
<evidence type="ECO:0000256" key="1">
    <source>
        <dbReference type="SAM" id="Phobius"/>
    </source>
</evidence>
<protein>
    <submittedName>
        <fullName evidence="2">Uncharacterized protein</fullName>
    </submittedName>
</protein>
<evidence type="ECO:0000313" key="3">
    <source>
        <dbReference type="Proteomes" id="UP000005475"/>
    </source>
</evidence>
<keyword evidence="1" id="KW-0812">Transmembrane</keyword>
<proteinExistence type="predicted"/>
<organism evidence="2 3">
    <name type="scientific">Bacteroides ovatus (strain ATCC 8483 / DSM 1896 / JCM 5824 / BCRC 10623 / CCUG 4943 / NCTC 11153)</name>
    <dbReference type="NCBI Taxonomy" id="411476"/>
    <lineage>
        <taxon>Bacteria</taxon>
        <taxon>Pseudomonadati</taxon>
        <taxon>Bacteroidota</taxon>
        <taxon>Bacteroidia</taxon>
        <taxon>Bacteroidales</taxon>
        <taxon>Bacteroidaceae</taxon>
        <taxon>Bacteroides</taxon>
    </lineage>
</organism>
<comment type="caution">
    <text evidence="2">The sequence shown here is derived from an EMBL/GenBank/DDBJ whole genome shotgun (WGS) entry which is preliminary data.</text>
</comment>
<evidence type="ECO:0000313" key="2">
    <source>
        <dbReference type="EMBL" id="EDO11223.1"/>
    </source>
</evidence>
<dbReference type="AlphaFoldDB" id="A0AAN3D921"/>
<feature type="transmembrane region" description="Helical" evidence="1">
    <location>
        <begin position="26"/>
        <end position="57"/>
    </location>
</feature>
<reference evidence="3" key="2">
    <citation type="submission" date="2007-04" db="EMBL/GenBank/DDBJ databases">
        <title>Draft genome sequence of Bacteroides ovatus (ATCC 8483).</title>
        <authorList>
            <person name="Sudarsanam P."/>
            <person name="Ley R."/>
            <person name="Guruge J."/>
            <person name="Turnbaugh P.J."/>
            <person name="Mahowald M."/>
            <person name="Liep D."/>
            <person name="Gordon J."/>
        </authorList>
    </citation>
    <scope>NUCLEOTIDE SEQUENCE [LARGE SCALE GENOMIC DNA]</scope>
    <source>
        <strain evidence="3">ATCC 8483 / DSM 1896 / JCM 5824 / BCRC 10623 / CCUG 4943 / NCTC 11153</strain>
    </source>
</reference>
<accession>A0AAN3D921</accession>
<dbReference type="EMBL" id="AAXF02000050">
    <property type="protein sequence ID" value="EDO11223.1"/>
    <property type="molecule type" value="Genomic_DNA"/>
</dbReference>
<name>A0AAN3D921_BACO1</name>
<gene>
    <name evidence="2" type="ORF">BACOVA_03126</name>
</gene>
<reference evidence="2 3" key="1">
    <citation type="submission" date="2007-03" db="EMBL/GenBank/DDBJ databases">
        <authorList>
            <person name="Fulton L."/>
            <person name="Clifton S."/>
            <person name="Fulton B."/>
            <person name="Xu J."/>
            <person name="Minx P."/>
            <person name="Pepin K.H."/>
            <person name="Johnson M."/>
            <person name="Thiruvilangam P."/>
            <person name="Bhonagiri V."/>
            <person name="Nash W.E."/>
            <person name="Mardis E.R."/>
            <person name="Wilson R.K."/>
        </authorList>
    </citation>
    <scope>NUCLEOTIDE SEQUENCE [LARGE SCALE GENOMIC DNA]</scope>
    <source>
        <strain evidence="3">ATCC 8483 / DSM 1896 / JCM 5824 / BCRC 10623 / CCUG 4943 / NCTC 11153</strain>
    </source>
</reference>
<keyword evidence="1" id="KW-0472">Membrane</keyword>
<sequence length="70" mass="8045">MLTFPVCALALVNVKKQKNNNKEYNLIVFLLSFCTKLINCFLFFINTQLFGLFSFLLRVGMSGNSYKTHS</sequence>
<keyword evidence="1" id="KW-1133">Transmembrane helix</keyword>